<keyword evidence="3" id="KW-1185">Reference proteome</keyword>
<gene>
    <name evidence="1" type="ORF">GPM918_LOCUS30857</name>
    <name evidence="2" type="ORF">SRO942_LOCUS31486</name>
</gene>
<sequence>LNFPVISLQDQTLTKQEPLGMPRMSHIKNICIIKPVTASSVSVQLLNGQTGSIPQTDQVIQKTKIEGTPPLIDSRTVFQL</sequence>
<proteinExistence type="predicted"/>
<evidence type="ECO:0000313" key="3">
    <source>
        <dbReference type="Proteomes" id="UP000663829"/>
    </source>
</evidence>
<evidence type="ECO:0000313" key="2">
    <source>
        <dbReference type="EMBL" id="CAF4219207.1"/>
    </source>
</evidence>
<name>A0A815HBI8_9BILA</name>
<dbReference type="AlphaFoldDB" id="A0A815HBI8"/>
<dbReference type="EMBL" id="CAJNOQ010014860">
    <property type="protein sequence ID" value="CAF1349979.1"/>
    <property type="molecule type" value="Genomic_DNA"/>
</dbReference>
<comment type="caution">
    <text evidence="1">The sequence shown here is derived from an EMBL/GenBank/DDBJ whole genome shotgun (WGS) entry which is preliminary data.</text>
</comment>
<protein>
    <submittedName>
        <fullName evidence="1">Uncharacterized protein</fullName>
    </submittedName>
</protein>
<dbReference type="EMBL" id="CAJOBC010063856">
    <property type="protein sequence ID" value="CAF4219207.1"/>
    <property type="molecule type" value="Genomic_DNA"/>
</dbReference>
<evidence type="ECO:0000313" key="1">
    <source>
        <dbReference type="EMBL" id="CAF1349979.1"/>
    </source>
</evidence>
<organism evidence="1 3">
    <name type="scientific">Didymodactylos carnosus</name>
    <dbReference type="NCBI Taxonomy" id="1234261"/>
    <lineage>
        <taxon>Eukaryota</taxon>
        <taxon>Metazoa</taxon>
        <taxon>Spiralia</taxon>
        <taxon>Gnathifera</taxon>
        <taxon>Rotifera</taxon>
        <taxon>Eurotatoria</taxon>
        <taxon>Bdelloidea</taxon>
        <taxon>Philodinida</taxon>
        <taxon>Philodinidae</taxon>
        <taxon>Didymodactylos</taxon>
    </lineage>
</organism>
<feature type="non-terminal residue" evidence="1">
    <location>
        <position position="1"/>
    </location>
</feature>
<dbReference type="Proteomes" id="UP000681722">
    <property type="component" value="Unassembled WGS sequence"/>
</dbReference>
<reference evidence="1" key="1">
    <citation type="submission" date="2021-02" db="EMBL/GenBank/DDBJ databases">
        <authorList>
            <person name="Nowell W R."/>
        </authorList>
    </citation>
    <scope>NUCLEOTIDE SEQUENCE</scope>
</reference>
<accession>A0A815HBI8</accession>
<dbReference type="Proteomes" id="UP000663829">
    <property type="component" value="Unassembled WGS sequence"/>
</dbReference>